<dbReference type="RefSeq" id="WP_123848033.1">
    <property type="nucleotide sequence ID" value="NZ_RPDH01000002.1"/>
</dbReference>
<dbReference type="SUPFAM" id="SSF54593">
    <property type="entry name" value="Glyoxalase/Bleomycin resistance protein/Dihydroxybiphenyl dioxygenase"/>
    <property type="match status" value="1"/>
</dbReference>
<dbReference type="Pfam" id="PF00903">
    <property type="entry name" value="Glyoxalase"/>
    <property type="match status" value="1"/>
</dbReference>
<dbReference type="InterPro" id="IPR029068">
    <property type="entry name" value="Glyas_Bleomycin-R_OHBP_Dase"/>
</dbReference>
<reference evidence="2 3" key="1">
    <citation type="submission" date="2018-11" db="EMBL/GenBank/DDBJ databases">
        <title>Chitinophaga lutea sp.nov., isolate from arsenic contaminated soil.</title>
        <authorList>
            <person name="Zong Y."/>
        </authorList>
    </citation>
    <scope>NUCLEOTIDE SEQUENCE [LARGE SCALE GENOMIC DNA]</scope>
    <source>
        <strain evidence="2 3">ZY74</strain>
    </source>
</reference>
<dbReference type="PANTHER" id="PTHR34109:SF1">
    <property type="entry name" value="VOC DOMAIN-CONTAINING PROTEIN"/>
    <property type="match status" value="1"/>
</dbReference>
<sequence>MSTRNKPEGYPAVSPYFLVPDADRFMHFVKTVFDAEEIMVYKDGAGRVMHAELRIDDSVIMLGNSTAVYPPQPGAVFMYVKDTDDTYRKALAEGARPQEEPADKDYGRSAGVFDAFGNSWWFTSMQ</sequence>
<evidence type="ECO:0000313" key="3">
    <source>
        <dbReference type="Proteomes" id="UP000278351"/>
    </source>
</evidence>
<organism evidence="2 3">
    <name type="scientific">Chitinophaga lutea</name>
    <dbReference type="NCBI Taxonomy" id="2488634"/>
    <lineage>
        <taxon>Bacteria</taxon>
        <taxon>Pseudomonadati</taxon>
        <taxon>Bacteroidota</taxon>
        <taxon>Chitinophagia</taxon>
        <taxon>Chitinophagales</taxon>
        <taxon>Chitinophagaceae</taxon>
        <taxon>Chitinophaga</taxon>
    </lineage>
</organism>
<evidence type="ECO:0000259" key="1">
    <source>
        <dbReference type="PROSITE" id="PS51819"/>
    </source>
</evidence>
<protein>
    <submittedName>
        <fullName evidence="2">VOC family protein</fullName>
    </submittedName>
</protein>
<dbReference type="EMBL" id="RPDH01000002">
    <property type="protein sequence ID" value="RPE09032.1"/>
    <property type="molecule type" value="Genomic_DNA"/>
</dbReference>
<gene>
    <name evidence="2" type="ORF">EGT74_18660</name>
</gene>
<dbReference type="InterPro" id="IPR004360">
    <property type="entry name" value="Glyas_Fos-R_dOase_dom"/>
</dbReference>
<dbReference type="AlphaFoldDB" id="A0A3N4PK33"/>
<dbReference type="InterPro" id="IPR037523">
    <property type="entry name" value="VOC_core"/>
</dbReference>
<dbReference type="PANTHER" id="PTHR34109">
    <property type="entry name" value="BNAUNNG04460D PROTEIN-RELATED"/>
    <property type="match status" value="1"/>
</dbReference>
<dbReference type="Proteomes" id="UP000278351">
    <property type="component" value="Unassembled WGS sequence"/>
</dbReference>
<evidence type="ECO:0000313" key="2">
    <source>
        <dbReference type="EMBL" id="RPE09032.1"/>
    </source>
</evidence>
<dbReference type="CDD" id="cd07246">
    <property type="entry name" value="VOC_like"/>
    <property type="match status" value="1"/>
</dbReference>
<proteinExistence type="predicted"/>
<keyword evidence="3" id="KW-1185">Reference proteome</keyword>
<comment type="caution">
    <text evidence="2">The sequence shown here is derived from an EMBL/GenBank/DDBJ whole genome shotgun (WGS) entry which is preliminary data.</text>
</comment>
<dbReference type="PROSITE" id="PS51819">
    <property type="entry name" value="VOC"/>
    <property type="match status" value="1"/>
</dbReference>
<name>A0A3N4PK33_9BACT</name>
<dbReference type="Gene3D" id="3.30.720.110">
    <property type="match status" value="1"/>
</dbReference>
<dbReference type="Gene3D" id="3.30.720.120">
    <property type="match status" value="1"/>
</dbReference>
<accession>A0A3N4PK33</accession>
<dbReference type="OrthoDB" id="9795306at2"/>
<feature type="domain" description="VOC" evidence="1">
    <location>
        <begin position="9"/>
        <end position="125"/>
    </location>
</feature>